<keyword evidence="4" id="KW-1185">Reference proteome</keyword>
<reference evidence="4" key="1">
    <citation type="journal article" date="2019" name="Int. J. Syst. Evol. Microbiol.">
        <title>The Global Catalogue of Microorganisms (GCM) 10K type strain sequencing project: providing services to taxonomists for standard genome sequencing and annotation.</title>
        <authorList>
            <consortium name="The Broad Institute Genomics Platform"/>
            <consortium name="The Broad Institute Genome Sequencing Center for Infectious Disease"/>
            <person name="Wu L."/>
            <person name="Ma J."/>
        </authorList>
    </citation>
    <scope>NUCLEOTIDE SEQUENCE [LARGE SCALE GENOMIC DNA]</scope>
    <source>
        <strain evidence="4">KCTC 12861</strain>
    </source>
</reference>
<feature type="region of interest" description="Disordered" evidence="1">
    <location>
        <begin position="298"/>
        <end position="321"/>
    </location>
</feature>
<evidence type="ECO:0000256" key="1">
    <source>
        <dbReference type="SAM" id="MobiDB-lite"/>
    </source>
</evidence>
<evidence type="ECO:0000313" key="4">
    <source>
        <dbReference type="Proteomes" id="UP000637980"/>
    </source>
</evidence>
<organism evidence="3 4">
    <name type="scientific">Pseudovibrio japonicus</name>
    <dbReference type="NCBI Taxonomy" id="366534"/>
    <lineage>
        <taxon>Bacteria</taxon>
        <taxon>Pseudomonadati</taxon>
        <taxon>Pseudomonadota</taxon>
        <taxon>Alphaproteobacteria</taxon>
        <taxon>Hyphomicrobiales</taxon>
        <taxon>Stappiaceae</taxon>
        <taxon>Pseudovibrio</taxon>
    </lineage>
</organism>
<dbReference type="Pfam" id="PF19040">
    <property type="entry name" value="SGNH"/>
    <property type="match status" value="1"/>
</dbReference>
<evidence type="ECO:0000259" key="2">
    <source>
        <dbReference type="Pfam" id="PF19040"/>
    </source>
</evidence>
<comment type="caution">
    <text evidence="3">The sequence shown here is derived from an EMBL/GenBank/DDBJ whole genome shotgun (WGS) entry which is preliminary data.</text>
</comment>
<protein>
    <recommendedName>
        <fullName evidence="2">SGNH domain-containing protein</fullName>
    </recommendedName>
</protein>
<gene>
    <name evidence="3" type="ORF">GCM10007094_32690</name>
</gene>
<feature type="domain" description="SGNH" evidence="2">
    <location>
        <begin position="40"/>
        <end position="290"/>
    </location>
</feature>
<dbReference type="Proteomes" id="UP000637980">
    <property type="component" value="Unassembled WGS sequence"/>
</dbReference>
<sequence length="321" mass="36234">MATTFHVVGTQAYVVAKRNTTNLVQFLGAPKPERDDPVLCHGPEATSQYSDPIAACLSSDRSDEKPNILFTLGDSHAAQLTYMLSEASQTTPYQVRFINTADRLDPPYCFFSDKTCKDSSVYQATLEKVKENDIVFFTFLSGHLNNKLVSNIPLDVEVKPNQREENLISSLNNFAQELRERKAKLILALDVPLLNLEKGSVESCAVQQRLFDTDDCRVDIDQTIHTRTRQERAFTKVMGLNENVAVWDAAKAVFEGNKIISAFDAEGKYRYLDSNHITQHQSVKLVDDFKKQILNSQSQNRRLLPDQPERPQDRQGFSAEG</sequence>
<dbReference type="InterPro" id="IPR043968">
    <property type="entry name" value="SGNH"/>
</dbReference>
<evidence type="ECO:0000313" key="3">
    <source>
        <dbReference type="EMBL" id="GHB40732.1"/>
    </source>
</evidence>
<dbReference type="EMBL" id="BMXE01000006">
    <property type="protein sequence ID" value="GHB40732.1"/>
    <property type="molecule type" value="Genomic_DNA"/>
</dbReference>
<accession>A0ABQ3EK56</accession>
<name>A0ABQ3EK56_9HYPH</name>
<feature type="compositionally biased region" description="Basic and acidic residues" evidence="1">
    <location>
        <begin position="303"/>
        <end position="313"/>
    </location>
</feature>
<proteinExistence type="predicted"/>